<protein>
    <submittedName>
        <fullName evidence="6">Uncharacterized protein</fullName>
    </submittedName>
</protein>
<keyword evidence="2" id="KW-0964">Secreted</keyword>
<accession>M5W7K5</accession>
<dbReference type="PANTHER" id="PTHR32411:SF43">
    <property type="entry name" value="CYSTEINE-RICH REPEAT SECRETORY PROTEIN 38"/>
    <property type="match status" value="1"/>
</dbReference>
<evidence type="ECO:0000256" key="5">
    <source>
        <dbReference type="ARBA" id="ARBA00038515"/>
    </source>
</evidence>
<comment type="subcellular location">
    <subcellularLocation>
        <location evidence="1">Secreted</location>
    </subcellularLocation>
</comment>
<dbReference type="PROSITE" id="PS51473">
    <property type="entry name" value="GNK2"/>
    <property type="match status" value="1"/>
</dbReference>
<dbReference type="AlphaFoldDB" id="M5W7K5"/>
<name>M5W7K5_PRUPE</name>
<organism evidence="6 7">
    <name type="scientific">Prunus persica</name>
    <name type="common">Peach</name>
    <name type="synonym">Amygdalus persica</name>
    <dbReference type="NCBI Taxonomy" id="3760"/>
    <lineage>
        <taxon>Eukaryota</taxon>
        <taxon>Viridiplantae</taxon>
        <taxon>Streptophyta</taxon>
        <taxon>Embryophyta</taxon>
        <taxon>Tracheophyta</taxon>
        <taxon>Spermatophyta</taxon>
        <taxon>Magnoliopsida</taxon>
        <taxon>eudicotyledons</taxon>
        <taxon>Gunneridae</taxon>
        <taxon>Pentapetalae</taxon>
        <taxon>rosids</taxon>
        <taxon>fabids</taxon>
        <taxon>Rosales</taxon>
        <taxon>Rosaceae</taxon>
        <taxon>Amygdaloideae</taxon>
        <taxon>Amygdaleae</taxon>
        <taxon>Prunus</taxon>
    </lineage>
</organism>
<dbReference type="EMBL" id="CM007656">
    <property type="protein sequence ID" value="ONI01555.1"/>
    <property type="molecule type" value="Genomic_DNA"/>
</dbReference>
<dbReference type="HOGENOM" id="CLU_2077164_0_0_1"/>
<keyword evidence="3" id="KW-0732">Signal</keyword>
<sequence>MYAYGELPIGNNHLVYGATQCTRDLSGIYCEECLDAAKNALLTKSHGKRGGSVYYGSCHIRFELALFFIIRLEYVKCISPLPSPSTKPRSVMITAQLSPLPKSTLLSFIEFESAMETD</sequence>
<evidence type="ECO:0000313" key="7">
    <source>
        <dbReference type="Proteomes" id="UP000006882"/>
    </source>
</evidence>
<evidence type="ECO:0000256" key="3">
    <source>
        <dbReference type="ARBA" id="ARBA00022729"/>
    </source>
</evidence>
<dbReference type="Gene3D" id="3.30.430.20">
    <property type="entry name" value="Gnk2 domain, C-X8-C-X2-C motif"/>
    <property type="match status" value="1"/>
</dbReference>
<dbReference type="PANTHER" id="PTHR32411">
    <property type="entry name" value="CYSTEINE-RICH REPEAT SECRETORY PROTEIN 38-RELATED"/>
    <property type="match status" value="1"/>
</dbReference>
<keyword evidence="7" id="KW-1185">Reference proteome</keyword>
<evidence type="ECO:0000256" key="1">
    <source>
        <dbReference type="ARBA" id="ARBA00004613"/>
    </source>
</evidence>
<evidence type="ECO:0000313" key="6">
    <source>
        <dbReference type="EMBL" id="ONI01555.1"/>
    </source>
</evidence>
<dbReference type="GO" id="GO:0005576">
    <property type="term" value="C:extracellular region"/>
    <property type="evidence" value="ECO:0007669"/>
    <property type="project" value="UniProtKB-SubCell"/>
</dbReference>
<dbReference type="InterPro" id="IPR050581">
    <property type="entry name" value="CRR_secretory_protein"/>
</dbReference>
<comment type="similarity">
    <text evidence="5">Belongs to the cysteine-rich repeat secretory protein family.</text>
</comment>
<dbReference type="InterPro" id="IPR002902">
    <property type="entry name" value="GNK2"/>
</dbReference>
<dbReference type="InterPro" id="IPR038408">
    <property type="entry name" value="GNK2_sf"/>
</dbReference>
<reference evidence="6 7" key="1">
    <citation type="journal article" date="2013" name="Nat. Genet.">
        <title>The high-quality draft genome of peach (Prunus persica) identifies unique patterns of genetic diversity, domestication and genome evolution.</title>
        <authorList>
            <consortium name="International Peach Genome Initiative"/>
            <person name="Verde I."/>
            <person name="Abbott A.G."/>
            <person name="Scalabrin S."/>
            <person name="Jung S."/>
            <person name="Shu S."/>
            <person name="Marroni F."/>
            <person name="Zhebentyayeva T."/>
            <person name="Dettori M.T."/>
            <person name="Grimwood J."/>
            <person name="Cattonaro F."/>
            <person name="Zuccolo A."/>
            <person name="Rossini L."/>
            <person name="Jenkins J."/>
            <person name="Vendramin E."/>
            <person name="Meisel L.A."/>
            <person name="Decroocq V."/>
            <person name="Sosinski B."/>
            <person name="Prochnik S."/>
            <person name="Mitros T."/>
            <person name="Policriti A."/>
            <person name="Cipriani G."/>
            <person name="Dondini L."/>
            <person name="Ficklin S."/>
            <person name="Goodstein D.M."/>
            <person name="Xuan P."/>
            <person name="Del Fabbro C."/>
            <person name="Aramini V."/>
            <person name="Copetti D."/>
            <person name="Gonzalez S."/>
            <person name="Horner D.S."/>
            <person name="Falchi R."/>
            <person name="Lucas S."/>
            <person name="Mica E."/>
            <person name="Maldonado J."/>
            <person name="Lazzari B."/>
            <person name="Bielenberg D."/>
            <person name="Pirona R."/>
            <person name="Miculan M."/>
            <person name="Barakat A."/>
            <person name="Testolin R."/>
            <person name="Stella A."/>
            <person name="Tartarini S."/>
            <person name="Tonutti P."/>
            <person name="Arus P."/>
            <person name="Orellana A."/>
            <person name="Wells C."/>
            <person name="Main D."/>
            <person name="Vizzotto G."/>
            <person name="Silva H."/>
            <person name="Salamini F."/>
            <person name="Schmutz J."/>
            <person name="Morgante M."/>
            <person name="Rokhsar D.S."/>
        </authorList>
    </citation>
    <scope>NUCLEOTIDE SEQUENCE [LARGE SCALE GENOMIC DNA]</scope>
    <source>
        <strain evidence="7">cv. Nemared</strain>
    </source>
</reference>
<evidence type="ECO:0000256" key="2">
    <source>
        <dbReference type="ARBA" id="ARBA00022525"/>
    </source>
</evidence>
<dbReference type="STRING" id="3760.M5W7K5"/>
<gene>
    <name evidence="6" type="ORF">PRUPE_6G146300</name>
</gene>
<proteinExistence type="inferred from homology"/>
<dbReference type="Proteomes" id="UP000006882">
    <property type="component" value="Chromosome G6"/>
</dbReference>
<evidence type="ECO:0000256" key="4">
    <source>
        <dbReference type="ARBA" id="ARBA00022737"/>
    </source>
</evidence>
<dbReference type="Gramene" id="ONI01555">
    <property type="protein sequence ID" value="ONI01555"/>
    <property type="gene ID" value="PRUPE_6G146300"/>
</dbReference>
<keyword evidence="4" id="KW-0677">Repeat</keyword>
<dbReference type="Pfam" id="PF01657">
    <property type="entry name" value="Stress-antifung"/>
    <property type="match status" value="1"/>
</dbReference>
<dbReference type="CDD" id="cd23509">
    <property type="entry name" value="Gnk2-like"/>
    <property type="match status" value="1"/>
</dbReference>